<dbReference type="RefSeq" id="WP_020355932.1">
    <property type="nucleotide sequence ID" value="NZ_KE360587.1"/>
</dbReference>
<keyword evidence="3" id="KW-1185">Reference proteome</keyword>
<organism evidence="2 3">
    <name type="scientific">Chlamydia avium</name>
    <dbReference type="NCBI Taxonomy" id="1457141"/>
    <lineage>
        <taxon>Bacteria</taxon>
        <taxon>Pseudomonadati</taxon>
        <taxon>Chlamydiota</taxon>
        <taxon>Chlamydiia</taxon>
        <taxon>Chlamydiales</taxon>
        <taxon>Chlamydiaceae</taxon>
        <taxon>Chlamydia/Chlamydophila group</taxon>
        <taxon>Chlamydia</taxon>
    </lineage>
</organism>
<name>A0ABN0MTI4_9CHLA</name>
<sequence>MGLFLLIICAAALLGVSAIVIFLGSYLLGRPLSKGCGKSDCCQKTSQNTYTQADSKTKTPHHDDTHSP</sequence>
<comment type="caution">
    <text evidence="2">The sequence shown here is derived from an EMBL/GenBank/DDBJ whole genome shotgun (WGS) entry which is preliminary data.</text>
</comment>
<dbReference type="EMBL" id="ATND01000001">
    <property type="protein sequence ID" value="EPP38777.1"/>
    <property type="molecule type" value="Genomic_DNA"/>
</dbReference>
<evidence type="ECO:0000313" key="3">
    <source>
        <dbReference type="Proteomes" id="UP000014821"/>
    </source>
</evidence>
<evidence type="ECO:0000313" key="2">
    <source>
        <dbReference type="EMBL" id="EPP38777.1"/>
    </source>
</evidence>
<feature type="compositionally biased region" description="Polar residues" evidence="1">
    <location>
        <begin position="42"/>
        <end position="54"/>
    </location>
</feature>
<feature type="region of interest" description="Disordered" evidence="1">
    <location>
        <begin position="35"/>
        <end position="68"/>
    </location>
</feature>
<evidence type="ECO:0000256" key="1">
    <source>
        <dbReference type="SAM" id="MobiDB-lite"/>
    </source>
</evidence>
<dbReference type="Proteomes" id="UP000014821">
    <property type="component" value="Unassembled WGS sequence"/>
</dbReference>
<proteinExistence type="predicted"/>
<gene>
    <name evidence="2" type="ORF">CP10881SC42_0467</name>
</gene>
<feature type="compositionally biased region" description="Basic and acidic residues" evidence="1">
    <location>
        <begin position="55"/>
        <end position="68"/>
    </location>
</feature>
<protein>
    <recommendedName>
        <fullName evidence="4">FeoB-associated Cys-rich membrane protein</fullName>
    </recommendedName>
</protein>
<reference evidence="2" key="1">
    <citation type="submission" date="2013-04" db="EMBL/GenBank/DDBJ databases">
        <title>Genome sequence of Chlamydia psittaci 10_881_SC42.</title>
        <authorList>
            <person name="Huot-Creasy H."/>
            <person name="McCracken C.L."/>
            <person name="Humphries M."/>
            <person name="Sachse K."/>
            <person name="Laroucau K."/>
            <person name="Bavoil P."/>
            <person name="Myers G.S."/>
        </authorList>
    </citation>
    <scope>NUCLEOTIDE SEQUENCE [LARGE SCALE GENOMIC DNA]</scope>
    <source>
        <strain evidence="2">10_881_SC42</strain>
    </source>
</reference>
<accession>A0ABN0MTI4</accession>
<evidence type="ECO:0008006" key="4">
    <source>
        <dbReference type="Google" id="ProtNLM"/>
    </source>
</evidence>